<name>A0A7X3S789_9HYPH</name>
<dbReference type="InterPro" id="IPR010393">
    <property type="entry name" value="DUF991_YecM-like"/>
</dbReference>
<dbReference type="AlphaFoldDB" id="A0A7X3S789"/>
<evidence type="ECO:0000313" key="2">
    <source>
        <dbReference type="Proteomes" id="UP000433101"/>
    </source>
</evidence>
<organism evidence="1 2">
    <name type="scientific">Stappia sediminis</name>
    <dbReference type="NCBI Taxonomy" id="2692190"/>
    <lineage>
        <taxon>Bacteria</taxon>
        <taxon>Pseudomonadati</taxon>
        <taxon>Pseudomonadota</taxon>
        <taxon>Alphaproteobacteria</taxon>
        <taxon>Hyphomicrobiales</taxon>
        <taxon>Stappiaceae</taxon>
        <taxon>Stappia</taxon>
    </lineage>
</organism>
<protein>
    <recommendedName>
        <fullName evidence="3">Glyoxalase/Bleomycin resistance protein/Dioxygenase superfamily protein</fullName>
    </recommendedName>
</protein>
<sequence>MQKSRLTDLGISIEGCEISHLAFRTLTYPEYLEARARLEEHAQANLENVWNGRPISKILLRSPLDLGDGFSVRMIELIPPMHQCVYRMGLEHVGVVIGEGVDEFGKTHRSVLTGQQYQGPVNEPYFIRFEDYTNVKFYRRSLKDVCEMEGRPFAGFVHVERWQG</sequence>
<gene>
    <name evidence="1" type="ORF">GR183_06175</name>
</gene>
<dbReference type="PANTHER" id="PTHR37519:SF1">
    <property type="entry name" value="DIHYDROXYBIPHENYL DIOXYGENASE DOMAIN-CONTAINING PROTEIN"/>
    <property type="match status" value="1"/>
</dbReference>
<dbReference type="SUPFAM" id="SSF54593">
    <property type="entry name" value="Glyoxalase/Bleomycin resistance protein/Dihydroxybiphenyl dioxygenase"/>
    <property type="match status" value="1"/>
</dbReference>
<dbReference type="Gene3D" id="3.10.180.10">
    <property type="entry name" value="2,3-Dihydroxybiphenyl 1,2-Dioxygenase, domain 1"/>
    <property type="match status" value="1"/>
</dbReference>
<evidence type="ECO:0008006" key="3">
    <source>
        <dbReference type="Google" id="ProtNLM"/>
    </source>
</evidence>
<dbReference type="InterPro" id="IPR029068">
    <property type="entry name" value="Glyas_Bleomycin-R_OHBP_Dase"/>
</dbReference>
<dbReference type="Pfam" id="PF06185">
    <property type="entry name" value="YecM"/>
    <property type="match status" value="1"/>
</dbReference>
<comment type="caution">
    <text evidence="1">The sequence shown here is derived from an EMBL/GenBank/DDBJ whole genome shotgun (WGS) entry which is preliminary data.</text>
</comment>
<accession>A0A7X3S789</accession>
<reference evidence="1 2" key="1">
    <citation type="submission" date="2019-12" db="EMBL/GenBank/DDBJ databases">
        <authorList>
            <person name="Li M."/>
        </authorList>
    </citation>
    <scope>NUCLEOTIDE SEQUENCE [LARGE SCALE GENOMIC DNA]</scope>
    <source>
        <strain evidence="1 2">GBMRC 2046</strain>
    </source>
</reference>
<keyword evidence="2" id="KW-1185">Reference proteome</keyword>
<dbReference type="EMBL" id="WUMV01000002">
    <property type="protein sequence ID" value="MXN64485.1"/>
    <property type="molecule type" value="Genomic_DNA"/>
</dbReference>
<proteinExistence type="predicted"/>
<dbReference type="Proteomes" id="UP000433101">
    <property type="component" value="Unassembled WGS sequence"/>
</dbReference>
<dbReference type="PANTHER" id="PTHR37519">
    <property type="match status" value="1"/>
</dbReference>
<evidence type="ECO:0000313" key="1">
    <source>
        <dbReference type="EMBL" id="MXN64485.1"/>
    </source>
</evidence>